<evidence type="ECO:0000313" key="3">
    <source>
        <dbReference type="EMBL" id="PVG81658.1"/>
    </source>
</evidence>
<dbReference type="SUPFAM" id="SSF55729">
    <property type="entry name" value="Acyl-CoA N-acyltransferases (Nat)"/>
    <property type="match status" value="1"/>
</dbReference>
<dbReference type="InterPro" id="IPR000182">
    <property type="entry name" value="GNAT_dom"/>
</dbReference>
<dbReference type="PROSITE" id="PS51186">
    <property type="entry name" value="GNAT"/>
    <property type="match status" value="1"/>
</dbReference>
<keyword evidence="3" id="KW-0808">Transferase</keyword>
<keyword evidence="4" id="KW-1185">Reference proteome</keyword>
<dbReference type="Gene3D" id="3.40.630.30">
    <property type="match status" value="1"/>
</dbReference>
<evidence type="ECO:0000259" key="2">
    <source>
        <dbReference type="PROSITE" id="PS51671"/>
    </source>
</evidence>
<gene>
    <name evidence="3" type="ORF">DDE18_16845</name>
</gene>
<dbReference type="InterPro" id="IPR045865">
    <property type="entry name" value="ACT-like_dom_sf"/>
</dbReference>
<evidence type="ECO:0000313" key="4">
    <source>
        <dbReference type="Proteomes" id="UP000246018"/>
    </source>
</evidence>
<dbReference type="EMBL" id="QDGZ01000007">
    <property type="protein sequence ID" value="PVG81658.1"/>
    <property type="molecule type" value="Genomic_DNA"/>
</dbReference>
<dbReference type="SUPFAM" id="SSF55021">
    <property type="entry name" value="ACT-like"/>
    <property type="match status" value="1"/>
</dbReference>
<dbReference type="InterPro" id="IPR016181">
    <property type="entry name" value="Acyl_CoA_acyltransferase"/>
</dbReference>
<dbReference type="GO" id="GO:0016747">
    <property type="term" value="F:acyltransferase activity, transferring groups other than amino-acyl groups"/>
    <property type="evidence" value="ECO:0007669"/>
    <property type="project" value="InterPro"/>
</dbReference>
<dbReference type="Gene3D" id="3.30.70.260">
    <property type="match status" value="1"/>
</dbReference>
<dbReference type="Pfam" id="PF01842">
    <property type="entry name" value="ACT"/>
    <property type="match status" value="1"/>
</dbReference>
<organism evidence="3 4">
    <name type="scientific">Nocardioides gansuensis</name>
    <dbReference type="NCBI Taxonomy" id="2138300"/>
    <lineage>
        <taxon>Bacteria</taxon>
        <taxon>Bacillati</taxon>
        <taxon>Actinomycetota</taxon>
        <taxon>Actinomycetes</taxon>
        <taxon>Propionibacteriales</taxon>
        <taxon>Nocardioidaceae</taxon>
        <taxon>Nocardioides</taxon>
    </lineage>
</organism>
<proteinExistence type="predicted"/>
<evidence type="ECO:0000259" key="1">
    <source>
        <dbReference type="PROSITE" id="PS51186"/>
    </source>
</evidence>
<accession>A0A2T8F7G8</accession>
<dbReference type="OrthoDB" id="5516749at2"/>
<dbReference type="AlphaFoldDB" id="A0A2T8F7G8"/>
<dbReference type="Proteomes" id="UP000246018">
    <property type="component" value="Unassembled WGS sequence"/>
</dbReference>
<dbReference type="Pfam" id="PF00583">
    <property type="entry name" value="Acetyltransf_1"/>
    <property type="match status" value="1"/>
</dbReference>
<dbReference type="RefSeq" id="WP_116573423.1">
    <property type="nucleotide sequence ID" value="NZ_QDGZ01000007.1"/>
</dbReference>
<comment type="caution">
    <text evidence="3">The sequence shown here is derived from an EMBL/GenBank/DDBJ whole genome shotgun (WGS) entry which is preliminary data.</text>
</comment>
<dbReference type="CDD" id="cd02116">
    <property type="entry name" value="ACT"/>
    <property type="match status" value="1"/>
</dbReference>
<feature type="domain" description="N-acetyltransferase" evidence="1">
    <location>
        <begin position="129"/>
        <end position="284"/>
    </location>
</feature>
<dbReference type="InterPro" id="IPR002912">
    <property type="entry name" value="ACT_dom"/>
</dbReference>
<protein>
    <submittedName>
        <fullName evidence="3">GNAT family N-acetyltransferase</fullName>
    </submittedName>
</protein>
<dbReference type="PROSITE" id="PS51671">
    <property type="entry name" value="ACT"/>
    <property type="match status" value="1"/>
</dbReference>
<feature type="domain" description="ACT" evidence="2">
    <location>
        <begin position="1"/>
        <end position="79"/>
    </location>
</feature>
<name>A0A2T8F7G8_9ACTN</name>
<reference evidence="3 4" key="1">
    <citation type="submission" date="2018-04" db="EMBL/GenBank/DDBJ databases">
        <title>Genome of Nocardioides gansuensis WSJ-1.</title>
        <authorList>
            <person name="Wu S."/>
            <person name="Wang G."/>
        </authorList>
    </citation>
    <scope>NUCLEOTIDE SEQUENCE [LARGE SCALE GENOMIC DNA]</scope>
    <source>
        <strain evidence="3 4">WSJ-1</strain>
    </source>
</reference>
<sequence length="285" mass="30128">MRATLPDRPGTLAALAHECGKAGVNIVGMQIFRGAEAATVELVVEAPDTVEADLVDLVHRGGAQHVESMRCTEAALADQPTRYVNAARAVLAQPSSFPDVAAHLFDADVAPADDREDVMVMTLGEDVEVQIRRATPFTDTERARGAAFAELVAEVLERQAPLSTGVQPGGQTPEYVVGDAEVTALASGHVVGRGRIGAADPEAPDARYIDLEVDPGWRRHGVGTRLLNEIVRMACAQGIAEIVVTAPADSRAVLPMVLAAGLRGRIRIAGDSLTVRISLAEPRRI</sequence>
<dbReference type="CDD" id="cd04301">
    <property type="entry name" value="NAT_SF"/>
    <property type="match status" value="1"/>
</dbReference>